<dbReference type="Gene3D" id="2.30.29.30">
    <property type="entry name" value="Pleckstrin-homology domain (PH domain)/Phosphotyrosine-binding domain (PTB)"/>
    <property type="match status" value="1"/>
</dbReference>
<feature type="region of interest" description="Disordered" evidence="1">
    <location>
        <begin position="26"/>
        <end position="92"/>
    </location>
</feature>
<dbReference type="EMBL" id="VWYM01018300">
    <property type="protein sequence ID" value="NXR24824.1"/>
    <property type="molecule type" value="Genomic_DNA"/>
</dbReference>
<dbReference type="Proteomes" id="UP000590623">
    <property type="component" value="Unassembled WGS sequence"/>
</dbReference>
<evidence type="ECO:0000259" key="2">
    <source>
        <dbReference type="PROSITE" id="PS50003"/>
    </source>
</evidence>
<dbReference type="OrthoDB" id="74314at2759"/>
<dbReference type="FunFam" id="2.30.29.30:FF:000093">
    <property type="entry name" value="SET binding factor 2"/>
    <property type="match status" value="1"/>
</dbReference>
<dbReference type="PROSITE" id="PS50003">
    <property type="entry name" value="PH_DOMAIN"/>
    <property type="match status" value="1"/>
</dbReference>
<dbReference type="InterPro" id="IPR051707">
    <property type="entry name" value="PI-Interact_SigTrans_Reg"/>
</dbReference>
<name>A0A7L2JMU3_CINMU</name>
<feature type="compositionally biased region" description="Low complexity" evidence="1">
    <location>
        <begin position="26"/>
        <end position="52"/>
    </location>
</feature>
<evidence type="ECO:0000256" key="1">
    <source>
        <dbReference type="SAM" id="MobiDB-lite"/>
    </source>
</evidence>
<feature type="domain" description="PH" evidence="2">
    <location>
        <begin position="106"/>
        <end position="210"/>
    </location>
</feature>
<reference evidence="3 4" key="1">
    <citation type="submission" date="2019-09" db="EMBL/GenBank/DDBJ databases">
        <title>Bird 10,000 Genomes (B10K) Project - Family phase.</title>
        <authorList>
            <person name="Zhang G."/>
        </authorList>
    </citation>
    <scope>NUCLEOTIDE SEQUENCE [LARGE SCALE GENOMIC DNA]</scope>
    <source>
        <strain evidence="3">B10K-DU-001-77</strain>
        <tissue evidence="3">Muscle</tissue>
    </source>
</reference>
<organism evidence="3 4">
    <name type="scientific">Cinclus mexicanus</name>
    <name type="common">American dipper</name>
    <dbReference type="NCBI Taxonomy" id="161649"/>
    <lineage>
        <taxon>Eukaryota</taxon>
        <taxon>Metazoa</taxon>
        <taxon>Chordata</taxon>
        <taxon>Craniata</taxon>
        <taxon>Vertebrata</taxon>
        <taxon>Euteleostomi</taxon>
        <taxon>Archelosauria</taxon>
        <taxon>Archosauria</taxon>
        <taxon>Dinosauria</taxon>
        <taxon>Saurischia</taxon>
        <taxon>Theropoda</taxon>
        <taxon>Coelurosauria</taxon>
        <taxon>Aves</taxon>
        <taxon>Neognathae</taxon>
        <taxon>Neoaves</taxon>
        <taxon>Telluraves</taxon>
        <taxon>Australaves</taxon>
        <taxon>Passeriformes</taxon>
        <taxon>Cinclidae</taxon>
        <taxon>Cinclus</taxon>
    </lineage>
</organism>
<dbReference type="SUPFAM" id="SSF50729">
    <property type="entry name" value="PH domain-like"/>
    <property type="match status" value="1"/>
</dbReference>
<dbReference type="PANTHER" id="PTHR14336">
    <property type="entry name" value="TANDEM PH DOMAIN CONTAINING PROTEIN"/>
    <property type="match status" value="1"/>
</dbReference>
<evidence type="ECO:0000313" key="3">
    <source>
        <dbReference type="EMBL" id="NXR24824.1"/>
    </source>
</evidence>
<gene>
    <name evidence="3" type="primary">Sbf1_0</name>
    <name evidence="3" type="ORF">CINMEX_R13159</name>
</gene>
<protein>
    <submittedName>
        <fullName evidence="3">MTMR5 protein</fullName>
    </submittedName>
</protein>
<dbReference type="InterPro" id="IPR001849">
    <property type="entry name" value="PH_domain"/>
</dbReference>
<dbReference type="AlphaFoldDB" id="A0A7L2JMU3"/>
<dbReference type="InterPro" id="IPR011993">
    <property type="entry name" value="PH-like_dom_sf"/>
</dbReference>
<dbReference type="CDD" id="cd01235">
    <property type="entry name" value="PH_Sbf1_hMTMR5"/>
    <property type="match status" value="1"/>
</dbReference>
<feature type="non-terminal residue" evidence="3">
    <location>
        <position position="1"/>
    </location>
</feature>
<keyword evidence="4" id="KW-1185">Reference proteome</keyword>
<comment type="caution">
    <text evidence="3">The sequence shown here is derived from an EMBL/GenBank/DDBJ whole genome shotgun (WGS) entry which is preliminary data.</text>
</comment>
<feature type="non-terminal residue" evidence="3">
    <location>
        <position position="212"/>
    </location>
</feature>
<dbReference type="Pfam" id="PF00169">
    <property type="entry name" value="PH"/>
    <property type="match status" value="1"/>
</dbReference>
<proteinExistence type="predicted"/>
<dbReference type="SMART" id="SM00233">
    <property type="entry name" value="PH"/>
    <property type="match status" value="1"/>
</dbReference>
<accession>A0A7L2JMU3</accession>
<evidence type="ECO:0000313" key="4">
    <source>
        <dbReference type="Proteomes" id="UP000590623"/>
    </source>
</evidence>
<sequence length="212" mass="23619">MSSGLSHHRRSLGVYLQESGVGSTLNLSLDSDTSSTSTPSSGKPGGRRSTSTLYSQFQTSESENRQAELGMRQRGVGGGNPSREAEHGSRWVPIPDPAVPDLFLPRRSYEGSLYKKGAFMKPWKSRWFVLDKTKHQLRYYDSRMDTECKGVIDLAEVESITPGTPTMGAPKTVDEKAFFDLKTTKRVYNFCAQDVQLAQQWIDRIQSCLSDA</sequence>